<dbReference type="GO" id="GO:0000139">
    <property type="term" value="C:Golgi membrane"/>
    <property type="evidence" value="ECO:0007669"/>
    <property type="project" value="UniProtKB-SubCell"/>
</dbReference>
<dbReference type="eggNOG" id="KOG3907">
    <property type="taxonomic scope" value="Eukaryota"/>
</dbReference>
<dbReference type="RefSeq" id="XP_007411064.1">
    <property type="nucleotide sequence ID" value="XM_007411002.1"/>
</dbReference>
<evidence type="ECO:0000256" key="8">
    <source>
        <dbReference type="SAM" id="Phobius"/>
    </source>
</evidence>
<dbReference type="EMBL" id="GL883112">
    <property type="protein sequence ID" value="EGG05575.1"/>
    <property type="molecule type" value="Genomic_DNA"/>
</dbReference>
<reference evidence="10" key="1">
    <citation type="journal article" date="2011" name="Proc. Natl. Acad. Sci. U.S.A.">
        <title>Obligate biotrophy features unraveled by the genomic analysis of rust fungi.</title>
        <authorList>
            <person name="Duplessis S."/>
            <person name="Cuomo C.A."/>
            <person name="Lin Y.-C."/>
            <person name="Aerts A."/>
            <person name="Tisserant E."/>
            <person name="Veneault-Fourrey C."/>
            <person name="Joly D.L."/>
            <person name="Hacquard S."/>
            <person name="Amselem J."/>
            <person name="Cantarel B.L."/>
            <person name="Chiu R."/>
            <person name="Coutinho P.M."/>
            <person name="Feau N."/>
            <person name="Field M."/>
            <person name="Frey P."/>
            <person name="Gelhaye E."/>
            <person name="Goldberg J."/>
            <person name="Grabherr M.G."/>
            <person name="Kodira C.D."/>
            <person name="Kohler A."/>
            <person name="Kuees U."/>
            <person name="Lindquist E.A."/>
            <person name="Lucas S.M."/>
            <person name="Mago R."/>
            <person name="Mauceli E."/>
            <person name="Morin E."/>
            <person name="Murat C."/>
            <person name="Pangilinan J.L."/>
            <person name="Park R."/>
            <person name="Pearson M."/>
            <person name="Quesneville H."/>
            <person name="Rouhier N."/>
            <person name="Sakthikumar S."/>
            <person name="Salamov A.A."/>
            <person name="Schmutz J."/>
            <person name="Selles B."/>
            <person name="Shapiro H."/>
            <person name="Tanguay P."/>
            <person name="Tuskan G.A."/>
            <person name="Henrissat B."/>
            <person name="Van de Peer Y."/>
            <person name="Rouze P."/>
            <person name="Ellis J.G."/>
            <person name="Dodds P.N."/>
            <person name="Schein J.E."/>
            <person name="Zhong S."/>
            <person name="Hamelin R.C."/>
            <person name="Grigoriev I.V."/>
            <person name="Szabo L.J."/>
            <person name="Martin F."/>
        </authorList>
    </citation>
    <scope>NUCLEOTIDE SEQUENCE [LARGE SCALE GENOMIC DNA]</scope>
    <source>
        <strain evidence="10">98AG31 / pathotype 3-4-7</strain>
    </source>
</reference>
<feature type="transmembrane region" description="Helical" evidence="8">
    <location>
        <begin position="225"/>
        <end position="248"/>
    </location>
</feature>
<dbReference type="HOGENOM" id="CLU_028824_0_0_1"/>
<feature type="transmembrane region" description="Helical" evidence="8">
    <location>
        <begin position="191"/>
        <end position="213"/>
    </location>
</feature>
<feature type="transmembrane region" description="Helical" evidence="8">
    <location>
        <begin position="268"/>
        <end position="288"/>
    </location>
</feature>
<proteinExistence type="predicted"/>
<dbReference type="InterPro" id="IPR045891">
    <property type="entry name" value="ZIP9"/>
</dbReference>
<dbReference type="Pfam" id="PF02535">
    <property type="entry name" value="Zip"/>
    <property type="match status" value="1"/>
</dbReference>
<evidence type="ECO:0000256" key="2">
    <source>
        <dbReference type="ARBA" id="ARBA00004394"/>
    </source>
</evidence>
<dbReference type="GO" id="GO:0006829">
    <property type="term" value="P:zinc ion transport"/>
    <property type="evidence" value="ECO:0007669"/>
    <property type="project" value="InterPro"/>
</dbReference>
<name>F4RPP3_MELLP</name>
<keyword evidence="5" id="KW-0333">Golgi apparatus</keyword>
<feature type="region of interest" description="Disordered" evidence="7">
    <location>
        <begin position="307"/>
        <end position="332"/>
    </location>
</feature>
<organism evidence="10">
    <name type="scientific">Melampsora larici-populina (strain 98AG31 / pathotype 3-4-7)</name>
    <name type="common">Poplar leaf rust fungus</name>
    <dbReference type="NCBI Taxonomy" id="747676"/>
    <lineage>
        <taxon>Eukaryota</taxon>
        <taxon>Fungi</taxon>
        <taxon>Dikarya</taxon>
        <taxon>Basidiomycota</taxon>
        <taxon>Pucciniomycotina</taxon>
        <taxon>Pucciniomycetes</taxon>
        <taxon>Pucciniales</taxon>
        <taxon>Melampsoraceae</taxon>
        <taxon>Melampsora</taxon>
    </lineage>
</organism>
<comment type="subcellular location">
    <subcellularLocation>
        <location evidence="1">Endomembrane system</location>
        <topology evidence="1">Multi-pass membrane protein</topology>
    </subcellularLocation>
    <subcellularLocation>
        <location evidence="2">Golgi apparatus membrane</location>
    </subcellularLocation>
</comment>
<dbReference type="PANTHER" id="PTHR16133">
    <property type="entry name" value="SOLUTE CARRIER FAMILY 39 ZINC TRANSPORTER , MEMBER 9-RELATED"/>
    <property type="match status" value="1"/>
</dbReference>
<accession>F4RPP3</accession>
<evidence type="ECO:0000256" key="3">
    <source>
        <dbReference type="ARBA" id="ARBA00022692"/>
    </source>
</evidence>
<sequence length="364" mass="38978">MIALFLGSIPLSLSRSISPLRSRQLSIIGVGLLVGVALTVIIPEGIEAIYRIQLLNHQSIIPHHDDQSHQHHHPPIDQASSPEPIPNDSHRCSTSTSSTSLVIRPEPNNTLTEANSTGVVVVDSSDGSCVKPLVATCSHTHSSHKSLLSTTLGLLTHSLADGISLGASSTFNSLPATANASSSKDVLALDLIVFIAIIVHKAPVAFGLVAVLMSEGIPRHIIRRILFAFSLATPLGSLITWSLITTLIGHNMNHDRNDSLPVSRQASMQWWIGMTLLFSGGTFLFIAIHAMQHSVTEQVTHYHSKLPSSLNMSGGNREEGSEINHQTVSDSSSSVQMSRLTTSLLMVSGMIAPSILTRIFGHGH</sequence>
<dbReference type="GeneID" id="18934660"/>
<dbReference type="Proteomes" id="UP000001072">
    <property type="component" value="Unassembled WGS sequence"/>
</dbReference>
<evidence type="ECO:0000256" key="4">
    <source>
        <dbReference type="ARBA" id="ARBA00022989"/>
    </source>
</evidence>
<protein>
    <recommendedName>
        <fullName evidence="11">Zinc/iron permease</fullName>
    </recommendedName>
</protein>
<evidence type="ECO:0000256" key="5">
    <source>
        <dbReference type="ARBA" id="ARBA00023034"/>
    </source>
</evidence>
<evidence type="ECO:0000256" key="1">
    <source>
        <dbReference type="ARBA" id="ARBA00004127"/>
    </source>
</evidence>
<evidence type="ECO:0000313" key="10">
    <source>
        <dbReference type="Proteomes" id="UP000001072"/>
    </source>
</evidence>
<gene>
    <name evidence="9" type="ORF">MELLADRAFT_87847</name>
</gene>
<evidence type="ECO:0000256" key="6">
    <source>
        <dbReference type="ARBA" id="ARBA00023136"/>
    </source>
</evidence>
<keyword evidence="6 8" id="KW-0472">Membrane</keyword>
<dbReference type="InParanoid" id="F4RPP3"/>
<dbReference type="VEuPathDB" id="FungiDB:MELLADRAFT_87847"/>
<dbReference type="STRING" id="747676.F4RPP3"/>
<evidence type="ECO:0008006" key="11">
    <source>
        <dbReference type="Google" id="ProtNLM"/>
    </source>
</evidence>
<keyword evidence="4 8" id="KW-1133">Transmembrane helix</keyword>
<dbReference type="AlphaFoldDB" id="F4RPP3"/>
<dbReference type="PANTHER" id="PTHR16133:SF0">
    <property type="entry name" value="ZINC_IRON REGULATED TRANSPORTER-RELATED PROTEIN 102B, ISOFORM E"/>
    <property type="match status" value="1"/>
</dbReference>
<dbReference type="InterPro" id="IPR003689">
    <property type="entry name" value="ZIP"/>
</dbReference>
<keyword evidence="10" id="KW-1185">Reference proteome</keyword>
<dbReference type="OrthoDB" id="19859at2759"/>
<evidence type="ECO:0000256" key="7">
    <source>
        <dbReference type="SAM" id="MobiDB-lite"/>
    </source>
</evidence>
<feature type="region of interest" description="Disordered" evidence="7">
    <location>
        <begin position="63"/>
        <end position="108"/>
    </location>
</feature>
<evidence type="ECO:0000313" key="9">
    <source>
        <dbReference type="EMBL" id="EGG05575.1"/>
    </source>
</evidence>
<keyword evidence="3 8" id="KW-0812">Transmembrane</keyword>
<dbReference type="KEGG" id="mlr:MELLADRAFT_87847"/>
<dbReference type="GO" id="GO:0046873">
    <property type="term" value="F:metal ion transmembrane transporter activity"/>
    <property type="evidence" value="ECO:0007669"/>
    <property type="project" value="InterPro"/>
</dbReference>